<keyword evidence="8" id="KW-1185">Reference proteome</keyword>
<evidence type="ECO:0000256" key="1">
    <source>
        <dbReference type="ARBA" id="ARBA00022723"/>
    </source>
</evidence>
<dbReference type="InterPro" id="IPR050869">
    <property type="entry name" value="H3K4_H4K5_MeTrfase"/>
</dbReference>
<dbReference type="AlphaFoldDB" id="A9VA69"/>
<dbReference type="PANTHER" id="PTHR12197:SF251">
    <property type="entry name" value="EG:BACR7C10.4 PROTEIN"/>
    <property type="match status" value="1"/>
</dbReference>
<dbReference type="InParanoid" id="A9VA69"/>
<dbReference type="GeneID" id="5894860"/>
<dbReference type="InterPro" id="IPR046341">
    <property type="entry name" value="SET_dom_sf"/>
</dbReference>
<keyword evidence="2 4" id="KW-0863">Zinc-finger</keyword>
<dbReference type="PROSITE" id="PS50865">
    <property type="entry name" value="ZF_MYND_2"/>
    <property type="match status" value="1"/>
</dbReference>
<dbReference type="PANTHER" id="PTHR12197">
    <property type="entry name" value="HISTONE-LYSINE N-METHYLTRANSFERASE SMYD"/>
    <property type="match status" value="1"/>
</dbReference>
<dbReference type="GO" id="GO:0008270">
    <property type="term" value="F:zinc ion binding"/>
    <property type="evidence" value="ECO:0007669"/>
    <property type="project" value="UniProtKB-KW"/>
</dbReference>
<dbReference type="STRING" id="81824.A9VA69"/>
<dbReference type="Pfam" id="PF01753">
    <property type="entry name" value="zf-MYND"/>
    <property type="match status" value="1"/>
</dbReference>
<accession>A9VA69</accession>
<dbReference type="PROSITE" id="PS50280">
    <property type="entry name" value="SET"/>
    <property type="match status" value="1"/>
</dbReference>
<organism evidence="7 8">
    <name type="scientific">Monosiga brevicollis</name>
    <name type="common">Choanoflagellate</name>
    <dbReference type="NCBI Taxonomy" id="81824"/>
    <lineage>
        <taxon>Eukaryota</taxon>
        <taxon>Choanoflagellata</taxon>
        <taxon>Craspedida</taxon>
        <taxon>Salpingoecidae</taxon>
        <taxon>Monosiga</taxon>
    </lineage>
</organism>
<keyword evidence="1" id="KW-0479">Metal-binding</keyword>
<dbReference type="InterPro" id="IPR002893">
    <property type="entry name" value="Znf_MYND"/>
</dbReference>
<dbReference type="Gene3D" id="6.10.140.2220">
    <property type="match status" value="1"/>
</dbReference>
<feature type="domain" description="MYND-type" evidence="6">
    <location>
        <begin position="48"/>
        <end position="107"/>
    </location>
</feature>
<evidence type="ECO:0000256" key="4">
    <source>
        <dbReference type="PROSITE-ProRule" id="PRU00134"/>
    </source>
</evidence>
<dbReference type="Gene3D" id="2.170.270.10">
    <property type="entry name" value="SET domain"/>
    <property type="match status" value="1"/>
</dbReference>
<reference evidence="7 8" key="1">
    <citation type="journal article" date="2008" name="Nature">
        <title>The genome of the choanoflagellate Monosiga brevicollis and the origin of metazoans.</title>
        <authorList>
            <consortium name="JGI Sequencing"/>
            <person name="King N."/>
            <person name="Westbrook M.J."/>
            <person name="Young S.L."/>
            <person name="Kuo A."/>
            <person name="Abedin M."/>
            <person name="Chapman J."/>
            <person name="Fairclough S."/>
            <person name="Hellsten U."/>
            <person name="Isogai Y."/>
            <person name="Letunic I."/>
            <person name="Marr M."/>
            <person name="Pincus D."/>
            <person name="Putnam N."/>
            <person name="Rokas A."/>
            <person name="Wright K.J."/>
            <person name="Zuzow R."/>
            <person name="Dirks W."/>
            <person name="Good M."/>
            <person name="Goodstein D."/>
            <person name="Lemons D."/>
            <person name="Li W."/>
            <person name="Lyons J.B."/>
            <person name="Morris A."/>
            <person name="Nichols S."/>
            <person name="Richter D.J."/>
            <person name="Salamov A."/>
            <person name="Bork P."/>
            <person name="Lim W.A."/>
            <person name="Manning G."/>
            <person name="Miller W.T."/>
            <person name="McGinnis W."/>
            <person name="Shapiro H."/>
            <person name="Tjian R."/>
            <person name="Grigoriev I.V."/>
            <person name="Rokhsar D."/>
        </authorList>
    </citation>
    <scope>NUCLEOTIDE SEQUENCE [LARGE SCALE GENOMIC DNA]</scope>
    <source>
        <strain evidence="8">MX1 / ATCC 50154</strain>
    </source>
</reference>
<sequence>MVVVEVKAVPGKGQGLVVVGGRLGAGTAIRQALPVVAVVEDDERFRRCAGCGLSVDRALAYGHPGAQAAVEMTGDRPSWKRCSRCKNIAYCSPGCQKRDWKAHKRECASFNKLMPNTFGWCDTFDMSSFGAVVYAELSRANHSCQPNAAVVYNGAAAVLRSMRDIPEGEEVCISYVDPTLARDVRRRELVQSYGFACDCARCATEASQDPDAGVKDVAAWKQAQADIDAELSQGRVVKPLEVWATAKHLAPDSNTAKMAISRRLLDATLSLQMYREVGASDLAVHTSTCELLTLAQLQFELGQPEGPETLHHAKTMLELVFGMDHPIRAQINLGMPPL</sequence>
<evidence type="ECO:0008006" key="9">
    <source>
        <dbReference type="Google" id="ProtNLM"/>
    </source>
</evidence>
<keyword evidence="3" id="KW-0862">Zinc</keyword>
<dbReference type="eggNOG" id="KOG2084">
    <property type="taxonomic scope" value="Eukaryota"/>
</dbReference>
<dbReference type="GO" id="GO:0005634">
    <property type="term" value="C:nucleus"/>
    <property type="evidence" value="ECO:0000318"/>
    <property type="project" value="GO_Central"/>
</dbReference>
<dbReference type="SUPFAM" id="SSF144232">
    <property type="entry name" value="HIT/MYND zinc finger-like"/>
    <property type="match status" value="1"/>
</dbReference>
<evidence type="ECO:0000259" key="6">
    <source>
        <dbReference type="PROSITE" id="PS50865"/>
    </source>
</evidence>
<dbReference type="Proteomes" id="UP000001357">
    <property type="component" value="Unassembled WGS sequence"/>
</dbReference>
<evidence type="ECO:0000313" key="7">
    <source>
        <dbReference type="EMBL" id="EDQ85613.1"/>
    </source>
</evidence>
<dbReference type="CDD" id="cd20071">
    <property type="entry name" value="SET_SMYD"/>
    <property type="match status" value="1"/>
</dbReference>
<evidence type="ECO:0000313" key="8">
    <source>
        <dbReference type="Proteomes" id="UP000001357"/>
    </source>
</evidence>
<gene>
    <name evidence="7" type="ORF">MONBRDRAFT_11753</name>
</gene>
<dbReference type="Gene3D" id="1.25.40.10">
    <property type="entry name" value="Tetratricopeptide repeat domain"/>
    <property type="match status" value="1"/>
</dbReference>
<protein>
    <recommendedName>
        <fullName evidence="9">MYND-type domain-containing protein</fullName>
    </recommendedName>
</protein>
<evidence type="ECO:0000256" key="2">
    <source>
        <dbReference type="ARBA" id="ARBA00022771"/>
    </source>
</evidence>
<dbReference type="RefSeq" id="XP_001749562.1">
    <property type="nucleotide sequence ID" value="XM_001749510.1"/>
</dbReference>
<evidence type="ECO:0000259" key="5">
    <source>
        <dbReference type="PROSITE" id="PS50280"/>
    </source>
</evidence>
<dbReference type="InterPro" id="IPR001214">
    <property type="entry name" value="SET_dom"/>
</dbReference>
<dbReference type="InterPro" id="IPR011990">
    <property type="entry name" value="TPR-like_helical_dom_sf"/>
</dbReference>
<dbReference type="EMBL" id="CH991572">
    <property type="protein sequence ID" value="EDQ85613.1"/>
    <property type="molecule type" value="Genomic_DNA"/>
</dbReference>
<name>A9VA69_MONBE</name>
<dbReference type="Pfam" id="PF00856">
    <property type="entry name" value="SET"/>
    <property type="match status" value="1"/>
</dbReference>
<proteinExistence type="predicted"/>
<evidence type="ECO:0000256" key="3">
    <source>
        <dbReference type="ARBA" id="ARBA00022833"/>
    </source>
</evidence>
<dbReference type="KEGG" id="mbr:MONBRDRAFT_11753"/>
<dbReference type="SUPFAM" id="SSF82199">
    <property type="entry name" value="SET domain"/>
    <property type="match status" value="1"/>
</dbReference>
<feature type="domain" description="SET" evidence="5">
    <location>
        <begin position="2"/>
        <end position="176"/>
    </location>
</feature>